<organism evidence="6 7">
    <name type="scientific">Collybiopsis confluens</name>
    <dbReference type="NCBI Taxonomy" id="2823264"/>
    <lineage>
        <taxon>Eukaryota</taxon>
        <taxon>Fungi</taxon>
        <taxon>Dikarya</taxon>
        <taxon>Basidiomycota</taxon>
        <taxon>Agaricomycotina</taxon>
        <taxon>Agaricomycetes</taxon>
        <taxon>Agaricomycetidae</taxon>
        <taxon>Agaricales</taxon>
        <taxon>Marasmiineae</taxon>
        <taxon>Omphalotaceae</taxon>
        <taxon>Collybiopsis</taxon>
    </lineage>
</organism>
<feature type="domain" description="FAD-binding PCMH-type" evidence="5">
    <location>
        <begin position="107"/>
        <end position="278"/>
    </location>
</feature>
<keyword evidence="2" id="KW-0285">Flavoprotein</keyword>
<evidence type="ECO:0000256" key="2">
    <source>
        <dbReference type="ARBA" id="ARBA00022630"/>
    </source>
</evidence>
<dbReference type="InterPro" id="IPR006094">
    <property type="entry name" value="Oxid_FAD_bind_N"/>
</dbReference>
<keyword evidence="3" id="KW-0274">FAD</keyword>
<comment type="similarity">
    <text evidence="1">Belongs to the oxygen-dependent FAD-linked oxidoreductase family.</text>
</comment>
<gene>
    <name evidence="6" type="ORF">D9757_006853</name>
</gene>
<dbReference type="GO" id="GO:0016491">
    <property type="term" value="F:oxidoreductase activity"/>
    <property type="evidence" value="ECO:0007669"/>
    <property type="project" value="UniProtKB-KW"/>
</dbReference>
<dbReference type="OrthoDB" id="2151789at2759"/>
<evidence type="ECO:0000256" key="3">
    <source>
        <dbReference type="ARBA" id="ARBA00022827"/>
    </source>
</evidence>
<dbReference type="Gene3D" id="3.30.465.10">
    <property type="match status" value="1"/>
</dbReference>
<dbReference type="EMBL" id="JAACJN010000034">
    <property type="protein sequence ID" value="KAF5387250.1"/>
    <property type="molecule type" value="Genomic_DNA"/>
</dbReference>
<dbReference type="GO" id="GO:0071949">
    <property type="term" value="F:FAD binding"/>
    <property type="evidence" value="ECO:0007669"/>
    <property type="project" value="InterPro"/>
</dbReference>
<sequence length="557" mass="59950">MLCLHRVKKTPLPNMLDAACFKYRDGAQFLLLGDCTMKGFSDLVINSAFVWSVLASVVLASDSSLTIASATCAELQNALGPLIVQTQSGSQYSACANAVWNVFNMEVNYQPTCIVFVNSTEDVQVTMKTIYKHEADYAVRAGGHSGMSGWNTIQNGVLISFMNMSDVSYNAERDTITMEPGIHWGDALNALESFGVAAVGGRYGSVGTGLLLGGGVSFLSPGFGYAADNFVSLDVVLVNGTLVTATVDNEYADLFKALKGGGNRFGIVTRYEVKAVHVGRAEDKNWYGGFLVYPNSSAEAALNAIAHIANANDTNAVSALGILATPNSTASGGVNQAIEAFMFYKGSVESFNRSFAEFLGIPSTRSSLKALSYTDMINLFSSPNGQGQIFVNSVLAGSSPSSQESRVSRHDSKECPDSYIETFRLFNNFVASSAASGQLSNAVILITPVWESQIRYGYANGGNAISPPLNMGGFNEIELQVTIREGVTTMPTEIEQAREHYLNHIPNTPGLPLLLNQIDATQNAFKTYGGYEFLKRTYAKYDPTRFNIRHTQGPIGL</sequence>
<dbReference type="SUPFAM" id="SSF56176">
    <property type="entry name" value="FAD-binding/transporter-associated domain-like"/>
    <property type="match status" value="1"/>
</dbReference>
<proteinExistence type="inferred from homology"/>
<evidence type="ECO:0000259" key="5">
    <source>
        <dbReference type="PROSITE" id="PS51387"/>
    </source>
</evidence>
<dbReference type="InterPro" id="IPR016169">
    <property type="entry name" value="FAD-bd_PCMH_sub2"/>
</dbReference>
<dbReference type="PROSITE" id="PS51387">
    <property type="entry name" value="FAD_PCMH"/>
    <property type="match status" value="1"/>
</dbReference>
<dbReference type="AlphaFoldDB" id="A0A8H5HPT6"/>
<keyword evidence="7" id="KW-1185">Reference proteome</keyword>
<dbReference type="InterPro" id="IPR050416">
    <property type="entry name" value="FAD-linked_Oxidoreductase"/>
</dbReference>
<keyword evidence="4" id="KW-0560">Oxidoreductase</keyword>
<comment type="caution">
    <text evidence="6">The sequence shown here is derived from an EMBL/GenBank/DDBJ whole genome shotgun (WGS) entry which is preliminary data.</text>
</comment>
<dbReference type="PANTHER" id="PTHR42973">
    <property type="entry name" value="BINDING OXIDOREDUCTASE, PUTATIVE (AFU_ORTHOLOGUE AFUA_1G17690)-RELATED"/>
    <property type="match status" value="1"/>
</dbReference>
<evidence type="ECO:0000256" key="4">
    <source>
        <dbReference type="ARBA" id="ARBA00023002"/>
    </source>
</evidence>
<evidence type="ECO:0000313" key="6">
    <source>
        <dbReference type="EMBL" id="KAF5387250.1"/>
    </source>
</evidence>
<dbReference type="Pfam" id="PF01565">
    <property type="entry name" value="FAD_binding_4"/>
    <property type="match status" value="1"/>
</dbReference>
<protein>
    <recommendedName>
        <fullName evidence="5">FAD-binding PCMH-type domain-containing protein</fullName>
    </recommendedName>
</protein>
<evidence type="ECO:0000313" key="7">
    <source>
        <dbReference type="Proteomes" id="UP000518752"/>
    </source>
</evidence>
<evidence type="ECO:0000256" key="1">
    <source>
        <dbReference type="ARBA" id="ARBA00005466"/>
    </source>
</evidence>
<dbReference type="InterPro" id="IPR036318">
    <property type="entry name" value="FAD-bd_PCMH-like_sf"/>
</dbReference>
<dbReference type="Gene3D" id="3.40.462.20">
    <property type="match status" value="1"/>
</dbReference>
<dbReference type="InterPro" id="IPR016166">
    <property type="entry name" value="FAD-bd_PCMH"/>
</dbReference>
<dbReference type="PANTHER" id="PTHR42973:SF13">
    <property type="entry name" value="FAD-BINDING PCMH-TYPE DOMAIN-CONTAINING PROTEIN"/>
    <property type="match status" value="1"/>
</dbReference>
<name>A0A8H5HPT6_9AGAR</name>
<accession>A0A8H5HPT6</accession>
<reference evidence="6 7" key="1">
    <citation type="journal article" date="2020" name="ISME J.">
        <title>Uncovering the hidden diversity of litter-decomposition mechanisms in mushroom-forming fungi.</title>
        <authorList>
            <person name="Floudas D."/>
            <person name="Bentzer J."/>
            <person name="Ahren D."/>
            <person name="Johansson T."/>
            <person name="Persson P."/>
            <person name="Tunlid A."/>
        </authorList>
    </citation>
    <scope>NUCLEOTIDE SEQUENCE [LARGE SCALE GENOMIC DNA]</scope>
    <source>
        <strain evidence="6 7">CBS 406.79</strain>
    </source>
</reference>
<dbReference type="Proteomes" id="UP000518752">
    <property type="component" value="Unassembled WGS sequence"/>
</dbReference>